<evidence type="ECO:0000313" key="4">
    <source>
        <dbReference type="EMBL" id="PIV38752.1"/>
    </source>
</evidence>
<dbReference type="SUPFAM" id="SSF46785">
    <property type="entry name" value="Winged helix' DNA-binding domain"/>
    <property type="match status" value="1"/>
</dbReference>
<name>A0A2M7D6X0_9BACT</name>
<dbReference type="EMBL" id="PEUE01000009">
    <property type="protein sequence ID" value="PIV38752.1"/>
    <property type="molecule type" value="Genomic_DNA"/>
</dbReference>
<evidence type="ECO:0000256" key="2">
    <source>
        <dbReference type="ARBA" id="ARBA00023163"/>
    </source>
</evidence>
<evidence type="ECO:0000259" key="3">
    <source>
        <dbReference type="Pfam" id="PF08220"/>
    </source>
</evidence>
<sequence length="195" mass="22019">MEKSHEFSRRALSLSLAIYRVTARIPEGEVLAGQVRELSNEIAGDLATGELVAVDKKIARLQIYLKIAQAQNWVAPINWSTLDFEYYKLKHEVSFALSDKEVVEKLEAPDIVSHNTKRRGKPAIVHGSQPDQLSDRQKKVLQIIQDKGSAKMSDLLPLLKNVASERTLRNDLQNLVNGGLIKKQGFKKSVRYFRV</sequence>
<proteinExistence type="predicted"/>
<feature type="domain" description="HTH deoR-type" evidence="3">
    <location>
        <begin position="136"/>
        <end position="183"/>
    </location>
</feature>
<organism evidence="4 5">
    <name type="scientific">Candidatus Portnoybacteria bacterium CG02_land_8_20_14_3_00_45_8</name>
    <dbReference type="NCBI Taxonomy" id="1974807"/>
    <lineage>
        <taxon>Bacteria</taxon>
        <taxon>Candidatus Portnoyibacteriota</taxon>
    </lineage>
</organism>
<dbReference type="InterPro" id="IPR036388">
    <property type="entry name" value="WH-like_DNA-bd_sf"/>
</dbReference>
<reference evidence="5" key="1">
    <citation type="submission" date="2017-09" db="EMBL/GenBank/DDBJ databases">
        <title>Depth-based differentiation of microbial function through sediment-hosted aquifers and enrichment of novel symbionts in the deep terrestrial subsurface.</title>
        <authorList>
            <person name="Probst A.J."/>
            <person name="Ladd B."/>
            <person name="Jarett J.K."/>
            <person name="Geller-Mcgrath D.E."/>
            <person name="Sieber C.M.K."/>
            <person name="Emerson J.B."/>
            <person name="Anantharaman K."/>
            <person name="Thomas B.C."/>
            <person name="Malmstrom R."/>
            <person name="Stieglmeier M."/>
            <person name="Klingl A."/>
            <person name="Woyke T."/>
            <person name="Ryan C.M."/>
            <person name="Banfield J.F."/>
        </authorList>
    </citation>
    <scope>NUCLEOTIDE SEQUENCE [LARGE SCALE GENOMIC DNA]</scope>
</reference>
<accession>A0A2M7D6X0</accession>
<dbReference type="Proteomes" id="UP000229247">
    <property type="component" value="Unassembled WGS sequence"/>
</dbReference>
<dbReference type="Pfam" id="PF08220">
    <property type="entry name" value="HTH_DeoR"/>
    <property type="match status" value="1"/>
</dbReference>
<evidence type="ECO:0000256" key="1">
    <source>
        <dbReference type="ARBA" id="ARBA00023015"/>
    </source>
</evidence>
<keyword evidence="2" id="KW-0804">Transcription</keyword>
<dbReference type="InterPro" id="IPR001034">
    <property type="entry name" value="DeoR_HTH"/>
</dbReference>
<dbReference type="AlphaFoldDB" id="A0A2M7D6X0"/>
<comment type="caution">
    <text evidence="4">The sequence shown here is derived from an EMBL/GenBank/DDBJ whole genome shotgun (WGS) entry which is preliminary data.</text>
</comment>
<gene>
    <name evidence="4" type="ORF">COS30_00400</name>
</gene>
<evidence type="ECO:0000313" key="5">
    <source>
        <dbReference type="Proteomes" id="UP000229247"/>
    </source>
</evidence>
<dbReference type="Gene3D" id="1.10.10.10">
    <property type="entry name" value="Winged helix-like DNA-binding domain superfamily/Winged helix DNA-binding domain"/>
    <property type="match status" value="1"/>
</dbReference>
<keyword evidence="1" id="KW-0805">Transcription regulation</keyword>
<protein>
    <recommendedName>
        <fullName evidence="3">HTH deoR-type domain-containing protein</fullName>
    </recommendedName>
</protein>
<dbReference type="GO" id="GO:0003700">
    <property type="term" value="F:DNA-binding transcription factor activity"/>
    <property type="evidence" value="ECO:0007669"/>
    <property type="project" value="InterPro"/>
</dbReference>
<dbReference type="InterPro" id="IPR036390">
    <property type="entry name" value="WH_DNA-bd_sf"/>
</dbReference>